<dbReference type="EMBL" id="LRGB01001411">
    <property type="protein sequence ID" value="KZS12000.1"/>
    <property type="molecule type" value="Genomic_DNA"/>
</dbReference>
<comment type="caution">
    <text evidence="1">The sequence shown here is derived from an EMBL/GenBank/DDBJ whole genome shotgun (WGS) entry which is preliminary data.</text>
</comment>
<gene>
    <name evidence="1" type="ORF">APZ42_023187</name>
</gene>
<sequence length="77" mass="8750">MPLKHSEVERPLRFEDCTPHVLPICPSSFKVGQLLGRSTWEKCLASTIALRNCISFLLNGSHILHLRLCFSYGIRLV</sequence>
<organism evidence="1 2">
    <name type="scientific">Daphnia magna</name>
    <dbReference type="NCBI Taxonomy" id="35525"/>
    <lineage>
        <taxon>Eukaryota</taxon>
        <taxon>Metazoa</taxon>
        <taxon>Ecdysozoa</taxon>
        <taxon>Arthropoda</taxon>
        <taxon>Crustacea</taxon>
        <taxon>Branchiopoda</taxon>
        <taxon>Diplostraca</taxon>
        <taxon>Cladocera</taxon>
        <taxon>Anomopoda</taxon>
        <taxon>Daphniidae</taxon>
        <taxon>Daphnia</taxon>
    </lineage>
</organism>
<evidence type="ECO:0000313" key="1">
    <source>
        <dbReference type="EMBL" id="KZS12000.1"/>
    </source>
</evidence>
<dbReference type="AlphaFoldDB" id="A0A164V5Y1"/>
<name>A0A164V5Y1_9CRUS</name>
<evidence type="ECO:0000313" key="2">
    <source>
        <dbReference type="Proteomes" id="UP000076858"/>
    </source>
</evidence>
<keyword evidence="2" id="KW-1185">Reference proteome</keyword>
<reference evidence="1 2" key="1">
    <citation type="submission" date="2016-03" db="EMBL/GenBank/DDBJ databases">
        <title>EvidentialGene: Evidence-directed Construction of Genes on Genomes.</title>
        <authorList>
            <person name="Gilbert D.G."/>
            <person name="Choi J.-H."/>
            <person name="Mockaitis K."/>
            <person name="Colbourne J."/>
            <person name="Pfrender M."/>
        </authorList>
    </citation>
    <scope>NUCLEOTIDE SEQUENCE [LARGE SCALE GENOMIC DNA]</scope>
    <source>
        <strain evidence="1 2">Xinb3</strain>
        <tissue evidence="1">Complete organism</tissue>
    </source>
</reference>
<accession>A0A164V5Y1</accession>
<protein>
    <submittedName>
        <fullName evidence="1">Uncharacterized protein</fullName>
    </submittedName>
</protein>
<dbReference type="Proteomes" id="UP000076858">
    <property type="component" value="Unassembled WGS sequence"/>
</dbReference>
<proteinExistence type="predicted"/>